<evidence type="ECO:0000313" key="2">
    <source>
        <dbReference type="Proteomes" id="UP001589943"/>
    </source>
</evidence>
<dbReference type="Proteomes" id="UP001589943">
    <property type="component" value="Unassembled WGS sequence"/>
</dbReference>
<dbReference type="RefSeq" id="WP_379482005.1">
    <property type="nucleotide sequence ID" value="NZ_JBHLTL010000011.1"/>
</dbReference>
<dbReference type="EMBL" id="JBHLTL010000011">
    <property type="protein sequence ID" value="MFC0590551.1"/>
    <property type="molecule type" value="Genomic_DNA"/>
</dbReference>
<accession>A0ABV6PL29</accession>
<proteinExistence type="predicted"/>
<evidence type="ECO:0000313" key="1">
    <source>
        <dbReference type="EMBL" id="MFC0590551.1"/>
    </source>
</evidence>
<name>A0ABV6PL29_9SPHN</name>
<comment type="caution">
    <text evidence="1">The sequence shown here is derived from an EMBL/GenBank/DDBJ whole genome shotgun (WGS) entry which is preliminary data.</text>
</comment>
<reference evidence="1 2" key="1">
    <citation type="submission" date="2024-09" db="EMBL/GenBank/DDBJ databases">
        <authorList>
            <person name="Sun Q."/>
            <person name="Mori K."/>
        </authorList>
    </citation>
    <scope>NUCLEOTIDE SEQUENCE [LARGE SCALE GENOMIC DNA]</scope>
    <source>
        <strain evidence="1 2">NCAIM B.02537</strain>
    </source>
</reference>
<keyword evidence="2" id="KW-1185">Reference proteome</keyword>
<protein>
    <submittedName>
        <fullName evidence="1">Uncharacterized protein</fullName>
    </submittedName>
</protein>
<gene>
    <name evidence="1" type="ORF">ACFFF7_14160</name>
</gene>
<organism evidence="1 2">
    <name type="scientific">Novosphingobium aquiterrae</name>
    <dbReference type="NCBI Taxonomy" id="624388"/>
    <lineage>
        <taxon>Bacteria</taxon>
        <taxon>Pseudomonadati</taxon>
        <taxon>Pseudomonadota</taxon>
        <taxon>Alphaproteobacteria</taxon>
        <taxon>Sphingomonadales</taxon>
        <taxon>Sphingomonadaceae</taxon>
        <taxon>Novosphingobium</taxon>
    </lineage>
</organism>
<sequence>MSGQLSLGYLYDSSFDDPKKPRDDFGSLRLSVQSADFFGRTAFWVQWQDVREFADDLVAYTASSVAVFSRQWGYNLHEGDDLIIRLQFDRLAKDEYILTAELADGHQPEDRVLTRFKTNSQAVLWFVRDVKKVMDRDLAEAILLGV</sequence>